<comment type="caution">
    <text evidence="2">The sequence shown here is derived from an EMBL/GenBank/DDBJ whole genome shotgun (WGS) entry which is preliminary data.</text>
</comment>
<keyword evidence="1" id="KW-0812">Transmembrane</keyword>
<reference evidence="2 3" key="1">
    <citation type="submission" date="2019-03" db="EMBL/GenBank/DDBJ databases">
        <title>Genomic Encyclopedia of Type Strains, Phase IV (KMG-IV): sequencing the most valuable type-strain genomes for metagenomic binning, comparative biology and taxonomic classification.</title>
        <authorList>
            <person name="Goeker M."/>
        </authorList>
    </citation>
    <scope>NUCLEOTIDE SEQUENCE [LARGE SCALE GENOMIC DNA]</scope>
    <source>
        <strain evidence="2 3">DSM 25059</strain>
    </source>
</reference>
<dbReference type="EMBL" id="SNWD01000014">
    <property type="protein sequence ID" value="TDN79064.1"/>
    <property type="molecule type" value="Genomic_DNA"/>
</dbReference>
<dbReference type="OrthoDB" id="7699993at2"/>
<dbReference type="PANTHER" id="PTHR35337">
    <property type="entry name" value="SLR1478 PROTEIN"/>
    <property type="match status" value="1"/>
</dbReference>
<feature type="transmembrane region" description="Helical" evidence="1">
    <location>
        <begin position="280"/>
        <end position="298"/>
    </location>
</feature>
<evidence type="ECO:0000256" key="1">
    <source>
        <dbReference type="SAM" id="Phobius"/>
    </source>
</evidence>
<feature type="transmembrane region" description="Helical" evidence="1">
    <location>
        <begin position="310"/>
        <end position="328"/>
    </location>
</feature>
<keyword evidence="3" id="KW-1185">Reference proteome</keyword>
<keyword evidence="1" id="KW-1133">Transmembrane helix</keyword>
<dbReference type="Proteomes" id="UP000295493">
    <property type="component" value="Unassembled WGS sequence"/>
</dbReference>
<dbReference type="PANTHER" id="PTHR35337:SF1">
    <property type="entry name" value="SLR1478 PROTEIN"/>
    <property type="match status" value="1"/>
</dbReference>
<keyword evidence="1" id="KW-0472">Membrane</keyword>
<feature type="transmembrane region" description="Helical" evidence="1">
    <location>
        <begin position="242"/>
        <end position="260"/>
    </location>
</feature>
<evidence type="ECO:0000313" key="2">
    <source>
        <dbReference type="EMBL" id="TDN79064.1"/>
    </source>
</evidence>
<accession>A0A4R6FF96</accession>
<feature type="transmembrane region" description="Helical" evidence="1">
    <location>
        <begin position="110"/>
        <end position="130"/>
    </location>
</feature>
<name>A0A4R6FF96_9SPHN</name>
<dbReference type="Pfam" id="PF01944">
    <property type="entry name" value="SpoIIM"/>
    <property type="match status" value="1"/>
</dbReference>
<evidence type="ECO:0000313" key="3">
    <source>
        <dbReference type="Proteomes" id="UP000295493"/>
    </source>
</evidence>
<organism evidence="2 3">
    <name type="scientific">Stakelama pacifica</name>
    <dbReference type="NCBI Taxonomy" id="517720"/>
    <lineage>
        <taxon>Bacteria</taxon>
        <taxon>Pseudomonadati</taxon>
        <taxon>Pseudomonadota</taxon>
        <taxon>Alphaproteobacteria</taxon>
        <taxon>Sphingomonadales</taxon>
        <taxon>Sphingomonadaceae</taxon>
        <taxon>Stakelama</taxon>
    </lineage>
</organism>
<dbReference type="InterPro" id="IPR002798">
    <property type="entry name" value="SpoIIM-like"/>
</dbReference>
<dbReference type="AlphaFoldDB" id="A0A4R6FF96"/>
<proteinExistence type="predicted"/>
<sequence>MTAPAPLFTAHHFREERATDWATLEELLDRVEKKSPRKLSEEELIALPRLYRATLSALSVARETSLDAAMIAYLESLSTRAYFILYGCRDSWPLQMADFFRSGWPQAVRALLPEILVTSLLLIASIFAGYQLVSHDPSWFHAIISEELAAGRDMQASTEALRESLYDAPQKGGLEIFATALFTHNSQIAILAFALGFALGIPTLLLVAQNGAMAGALFAVYVPHGLGIGLLGWLSIHGTTEFGAIILAAAAGLHIGRAVAFPGEQSRMAAAALAGRRAAVVMIGVILMLLIAGLLEGFGRQLIRQDDARLAIAGVMVLLWIGYFSLAGRRHG</sequence>
<protein>
    <submittedName>
        <fullName evidence="2">Putative membrane protein SpoIIM required for sporulation</fullName>
    </submittedName>
</protein>
<feature type="transmembrane region" description="Helical" evidence="1">
    <location>
        <begin position="215"/>
        <end position="236"/>
    </location>
</feature>
<feature type="transmembrane region" description="Helical" evidence="1">
    <location>
        <begin position="188"/>
        <end position="208"/>
    </location>
</feature>
<dbReference type="RefSeq" id="WP_133496776.1">
    <property type="nucleotide sequence ID" value="NZ_BMLU01000013.1"/>
</dbReference>
<gene>
    <name evidence="2" type="ORF">EV664_114100</name>
</gene>